<keyword evidence="6" id="KW-0949">S-adenosyl-L-methionine</keyword>
<dbReference type="CDD" id="cd11646">
    <property type="entry name" value="Precorrin_3B_C17_MT"/>
    <property type="match status" value="1"/>
</dbReference>
<dbReference type="InterPro" id="IPR012382">
    <property type="entry name" value="CobI/CbiL"/>
</dbReference>
<gene>
    <name evidence="9" type="ORF">GCM10010412_004140</name>
</gene>
<evidence type="ECO:0000256" key="5">
    <source>
        <dbReference type="ARBA" id="ARBA00022679"/>
    </source>
</evidence>
<keyword evidence="4" id="KW-0489">Methyltransferase</keyword>
<dbReference type="SUPFAM" id="SSF53790">
    <property type="entry name" value="Tetrapyrrole methylase"/>
    <property type="match status" value="2"/>
</dbReference>
<accession>A0ABN3R4E2</accession>
<dbReference type="InterPro" id="IPR051810">
    <property type="entry name" value="Precorrin_MeTrfase"/>
</dbReference>
<dbReference type="EMBL" id="BAAATE010000001">
    <property type="protein sequence ID" value="GAA2643511.1"/>
    <property type="molecule type" value="Genomic_DNA"/>
</dbReference>
<dbReference type="InterPro" id="IPR014776">
    <property type="entry name" value="4pyrrole_Mease_sub2"/>
</dbReference>
<dbReference type="Pfam" id="PF00590">
    <property type="entry name" value="TP_methylase"/>
    <property type="match status" value="2"/>
</dbReference>
<feature type="domain" description="Tetrapyrrole methylase" evidence="8">
    <location>
        <begin position="7"/>
        <end position="220"/>
    </location>
</feature>
<reference evidence="9 10" key="1">
    <citation type="journal article" date="2019" name="Int. J. Syst. Evol. Microbiol.">
        <title>The Global Catalogue of Microorganisms (GCM) 10K type strain sequencing project: providing services to taxonomists for standard genome sequencing and annotation.</title>
        <authorList>
            <consortium name="The Broad Institute Genomics Platform"/>
            <consortium name="The Broad Institute Genome Sequencing Center for Infectious Disease"/>
            <person name="Wu L."/>
            <person name="Ma J."/>
        </authorList>
    </citation>
    <scope>NUCLEOTIDE SEQUENCE [LARGE SCALE GENOMIC DNA]</scope>
    <source>
        <strain evidence="9 10">JCM 6835</strain>
    </source>
</reference>
<dbReference type="InterPro" id="IPR035996">
    <property type="entry name" value="4pyrrol_Methylase_sf"/>
</dbReference>
<sequence length="524" mass="56011">MNTVAGRLYGVGLGPGDPELVTVKAARLIGQADVIAYHSARHGRSIARSIALPYMREGQAEELLKYPLTTESTDHPGGYQGALDDFYAECADRLAAHLDAGRDVVVLCEGDPLFYGSYMHMHKRLAHRYETEVVPGVTSVAGAAAVLGRPLVEHEETLTVLPGTLPAEVIAEKLRSADSVAVLKLGRTFEKVRDALAEAGRLDEAWYVERATTANQRIERLKDVDPASVPYFSLAMLPSGSRRADLPALSADGTRDEPRLSAGRDETSGLSTGRDEGRGEGDWAGVAVVGLGPAGEQWLTPEAHQVLAEATDLVGYGPYVDRVPQRPGQIRHRTDNRVEAERAAHALSLAREGRRVAVVSSGDPGVFAMASAVLEAAEDFPGVPVRIVPGLTAAHAVASRAGAPLGHDYCVVSLSDLLKPWEVVADRLRAAARADLVLAIYNPASRSRTWQVGAARDLLMEHRDPATPVVIGRDVGGPQETITVTTLGELDPSQVDMRCLLIIGSSTTRATDGGTVYTPRRYPA</sequence>
<proteinExistence type="inferred from homology"/>
<dbReference type="InterPro" id="IPR006363">
    <property type="entry name" value="Cbl_synth_CobJ/CibH_dom"/>
</dbReference>
<dbReference type="InterPro" id="IPR006364">
    <property type="entry name" value="CobI/CbiL/CobIJ_dom"/>
</dbReference>
<dbReference type="InterPro" id="IPR014777">
    <property type="entry name" value="4pyrrole_Mease_sub1"/>
</dbReference>
<dbReference type="NCBIfam" id="TIGR01467">
    <property type="entry name" value="cobI_cbiL"/>
    <property type="match status" value="1"/>
</dbReference>
<evidence type="ECO:0000256" key="4">
    <source>
        <dbReference type="ARBA" id="ARBA00022603"/>
    </source>
</evidence>
<dbReference type="PANTHER" id="PTHR47036">
    <property type="entry name" value="COBALT-FACTOR III C(17)-METHYLTRANSFERASE-RELATED"/>
    <property type="match status" value="1"/>
</dbReference>
<dbReference type="InterPro" id="IPR003043">
    <property type="entry name" value="Uropor_MeTrfase_CS"/>
</dbReference>
<keyword evidence="5" id="KW-0808">Transferase</keyword>
<evidence type="ECO:0000256" key="6">
    <source>
        <dbReference type="ARBA" id="ARBA00022691"/>
    </source>
</evidence>
<evidence type="ECO:0000256" key="2">
    <source>
        <dbReference type="ARBA" id="ARBA00005879"/>
    </source>
</evidence>
<dbReference type="NCBIfam" id="NF004647">
    <property type="entry name" value="PRK05990.1"/>
    <property type="match status" value="1"/>
</dbReference>
<dbReference type="PROSITE" id="PS00839">
    <property type="entry name" value="SUMT_1"/>
    <property type="match status" value="1"/>
</dbReference>
<comment type="pathway">
    <text evidence="1">Cofactor biosynthesis; adenosylcobalamin biosynthesis.</text>
</comment>
<keyword evidence="10" id="KW-1185">Reference proteome</keyword>
<evidence type="ECO:0000256" key="1">
    <source>
        <dbReference type="ARBA" id="ARBA00004953"/>
    </source>
</evidence>
<organism evidence="9 10">
    <name type="scientific">Nonomuraea recticatena</name>
    <dbReference type="NCBI Taxonomy" id="46178"/>
    <lineage>
        <taxon>Bacteria</taxon>
        <taxon>Bacillati</taxon>
        <taxon>Actinomycetota</taxon>
        <taxon>Actinomycetes</taxon>
        <taxon>Streptosporangiales</taxon>
        <taxon>Streptosporangiaceae</taxon>
        <taxon>Nonomuraea</taxon>
    </lineage>
</organism>
<evidence type="ECO:0000259" key="8">
    <source>
        <dbReference type="Pfam" id="PF00590"/>
    </source>
</evidence>
<comment type="similarity">
    <text evidence="2">Belongs to the precorrin methyltransferase family.</text>
</comment>
<dbReference type="CDD" id="cd11645">
    <property type="entry name" value="Precorrin_2_C20_MT"/>
    <property type="match status" value="1"/>
</dbReference>
<dbReference type="Gene3D" id="3.30.950.10">
    <property type="entry name" value="Methyltransferase, Cobalt-precorrin-4 Transmethylase, Domain 2"/>
    <property type="match status" value="2"/>
</dbReference>
<keyword evidence="3" id="KW-0169">Cobalamin biosynthesis</keyword>
<dbReference type="InterPro" id="IPR000878">
    <property type="entry name" value="4pyrrol_Mease"/>
</dbReference>
<evidence type="ECO:0000256" key="7">
    <source>
        <dbReference type="SAM" id="MobiDB-lite"/>
    </source>
</evidence>
<dbReference type="Proteomes" id="UP001501666">
    <property type="component" value="Unassembled WGS sequence"/>
</dbReference>
<feature type="region of interest" description="Disordered" evidence="7">
    <location>
        <begin position="243"/>
        <end position="281"/>
    </location>
</feature>
<comment type="caution">
    <text evidence="9">The sequence shown here is derived from an EMBL/GenBank/DDBJ whole genome shotgun (WGS) entry which is preliminary data.</text>
</comment>
<evidence type="ECO:0000313" key="9">
    <source>
        <dbReference type="EMBL" id="GAA2643511.1"/>
    </source>
</evidence>
<evidence type="ECO:0000313" key="10">
    <source>
        <dbReference type="Proteomes" id="UP001501666"/>
    </source>
</evidence>
<dbReference type="Gene3D" id="3.40.1010.10">
    <property type="entry name" value="Cobalt-precorrin-4 Transmethylase, Domain 1"/>
    <property type="match status" value="2"/>
</dbReference>
<protein>
    <submittedName>
        <fullName evidence="9">Precorrin-2 C(20)-methyltransferase</fullName>
    </submittedName>
</protein>
<dbReference type="NCBIfam" id="TIGR01466">
    <property type="entry name" value="cobJ_cbiH"/>
    <property type="match status" value="1"/>
</dbReference>
<feature type="compositionally biased region" description="Basic and acidic residues" evidence="7">
    <location>
        <begin position="253"/>
        <end position="281"/>
    </location>
</feature>
<evidence type="ECO:0000256" key="3">
    <source>
        <dbReference type="ARBA" id="ARBA00022573"/>
    </source>
</evidence>
<feature type="domain" description="Tetrapyrrole methylase" evidence="8">
    <location>
        <begin position="286"/>
        <end position="491"/>
    </location>
</feature>
<name>A0ABN3R4E2_9ACTN</name>
<dbReference type="PANTHER" id="PTHR47036:SF1">
    <property type="entry name" value="COBALT-FACTOR III C(17)-METHYLTRANSFERASE-RELATED"/>
    <property type="match status" value="1"/>
</dbReference>